<dbReference type="InterPro" id="IPR036812">
    <property type="entry name" value="NAD(P)_OxRdtase_dom_sf"/>
</dbReference>
<dbReference type="GO" id="GO:0005829">
    <property type="term" value="C:cytosol"/>
    <property type="evidence" value="ECO:0007669"/>
    <property type="project" value="UniProtKB-ARBA"/>
</dbReference>
<name>A0AAI9IHE9_9BURK</name>
<evidence type="ECO:0000313" key="3">
    <source>
        <dbReference type="EMBL" id="EOA06115.1"/>
    </source>
</evidence>
<dbReference type="GO" id="GO:0016491">
    <property type="term" value="F:oxidoreductase activity"/>
    <property type="evidence" value="ECO:0007669"/>
    <property type="project" value="UniProtKB-KW"/>
</dbReference>
<dbReference type="PANTHER" id="PTHR43364:SF18">
    <property type="entry name" value="OXIDOREDUCTASE"/>
    <property type="match status" value="1"/>
</dbReference>
<keyword evidence="1" id="KW-0560">Oxidoreductase</keyword>
<dbReference type="CDD" id="cd19091">
    <property type="entry name" value="AKR_PsAKR"/>
    <property type="match status" value="1"/>
</dbReference>
<dbReference type="InterPro" id="IPR050523">
    <property type="entry name" value="AKR_Detox_Biosynth"/>
</dbReference>
<sequence length="351" mass="38533">MQYRTLGHTGLLVSRLCLGTMTFSNGEGVYQHIGNVGQKEADELVRTAFEAGVNFFDTADVYSAGASEATLGQSFRNLGLARSDVVLATKVYSRMGPGRNDVGASRGHIMDAVDASLRRLQTDHIDLYQVHANDTITPIDETLRALDDLVTQGKVRYVGVSNWQAWKIARAIGVSAEKGLARFETVQAYYSLAGRDLEREIAPLLEAEKMGLMVWSPLAGGLLSGKFSRDNQKPADSRRSGFDFPIVEKGRAWNIIDVLAPIARRHQVSPARVALAWLLSREVVTSVIMGARRIDQLQDNLGAIDLQLDQEELQALDEVSALPPEYPGWMLATQSADRLGPVDLWSEALHS</sequence>
<dbReference type="FunFam" id="3.20.20.100:FF:000004">
    <property type="entry name" value="Oxidoreductase, aldo/keto reductase"/>
    <property type="match status" value="1"/>
</dbReference>
<dbReference type="RefSeq" id="WP_006462099.1">
    <property type="nucleotide sequence ID" value="NZ_AEEC02000004.1"/>
</dbReference>
<gene>
    <name evidence="3" type="ORF">HFRIS_004723</name>
</gene>
<dbReference type="EMBL" id="AEEC02000004">
    <property type="protein sequence ID" value="EOA06115.1"/>
    <property type="molecule type" value="Genomic_DNA"/>
</dbReference>
<proteinExistence type="predicted"/>
<dbReference type="SUPFAM" id="SSF51430">
    <property type="entry name" value="NAD(P)-linked oxidoreductase"/>
    <property type="match status" value="1"/>
</dbReference>
<evidence type="ECO:0000259" key="2">
    <source>
        <dbReference type="Pfam" id="PF00248"/>
    </source>
</evidence>
<dbReference type="Pfam" id="PF00248">
    <property type="entry name" value="Aldo_ket_red"/>
    <property type="match status" value="1"/>
</dbReference>
<evidence type="ECO:0000256" key="1">
    <source>
        <dbReference type="ARBA" id="ARBA00023002"/>
    </source>
</evidence>
<comment type="caution">
    <text evidence="3">The sequence shown here is derived from an EMBL/GenBank/DDBJ whole genome shotgun (WGS) entry which is preliminary data.</text>
</comment>
<accession>A0AAI9IHE9</accession>
<reference evidence="3 4" key="1">
    <citation type="journal article" date="2013" name="Front. Microbiol.">
        <title>The genome of the endophytic bacterium H. frisingense GSF30(T) identifies diverse strategies in the Herbaspirillum genus to interact with plants.</title>
        <authorList>
            <person name="Straub D."/>
            <person name="Rothballer M."/>
            <person name="Hartmann A."/>
            <person name="Ludewig U."/>
        </authorList>
    </citation>
    <scope>NUCLEOTIDE SEQUENCE [LARGE SCALE GENOMIC DNA]</scope>
    <source>
        <strain evidence="3 4">GSF30</strain>
    </source>
</reference>
<dbReference type="Gene3D" id="3.20.20.100">
    <property type="entry name" value="NADP-dependent oxidoreductase domain"/>
    <property type="match status" value="1"/>
</dbReference>
<feature type="domain" description="NADP-dependent oxidoreductase" evidence="2">
    <location>
        <begin position="15"/>
        <end position="320"/>
    </location>
</feature>
<dbReference type="InterPro" id="IPR023210">
    <property type="entry name" value="NADP_OxRdtase_dom"/>
</dbReference>
<dbReference type="PANTHER" id="PTHR43364">
    <property type="entry name" value="NADH-SPECIFIC METHYLGLYOXAL REDUCTASE-RELATED"/>
    <property type="match status" value="1"/>
</dbReference>
<organism evidence="3 4">
    <name type="scientific">Herbaspirillum frisingense GSF30</name>
    <dbReference type="NCBI Taxonomy" id="864073"/>
    <lineage>
        <taxon>Bacteria</taxon>
        <taxon>Pseudomonadati</taxon>
        <taxon>Pseudomonadota</taxon>
        <taxon>Betaproteobacteria</taxon>
        <taxon>Burkholderiales</taxon>
        <taxon>Oxalobacteraceae</taxon>
        <taxon>Herbaspirillum</taxon>
    </lineage>
</organism>
<evidence type="ECO:0000313" key="4">
    <source>
        <dbReference type="Proteomes" id="UP000006772"/>
    </source>
</evidence>
<protein>
    <submittedName>
        <fullName evidence="3">Aldo/keto reductase</fullName>
    </submittedName>
</protein>
<dbReference type="AlphaFoldDB" id="A0AAI9IHE9"/>
<dbReference type="Proteomes" id="UP000006772">
    <property type="component" value="Unassembled WGS sequence"/>
</dbReference>